<accession>A0A0J1H717</accession>
<name>A0A0J1H717_9GAMM</name>
<dbReference type="Pfam" id="PF04077">
    <property type="entry name" value="DsrH"/>
    <property type="match status" value="1"/>
</dbReference>
<keyword evidence="2" id="KW-1185">Reference proteome</keyword>
<dbReference type="PATRIC" id="fig|1195763.3.peg.1171"/>
<dbReference type="OrthoDB" id="9795117at2"/>
<dbReference type="SUPFAM" id="SSF75169">
    <property type="entry name" value="DsrEFH-like"/>
    <property type="match status" value="1"/>
</dbReference>
<gene>
    <name evidence="1" type="ORF">ABT56_05540</name>
</gene>
<organism evidence="1 2">
    <name type="scientific">Photobacterium aquae</name>
    <dbReference type="NCBI Taxonomy" id="1195763"/>
    <lineage>
        <taxon>Bacteria</taxon>
        <taxon>Pseudomonadati</taxon>
        <taxon>Pseudomonadota</taxon>
        <taxon>Gammaproteobacteria</taxon>
        <taxon>Vibrionales</taxon>
        <taxon>Vibrionaceae</taxon>
        <taxon>Photobacterium</taxon>
    </lineage>
</organism>
<dbReference type="GO" id="GO:1990228">
    <property type="term" value="C:sulfurtransferase complex"/>
    <property type="evidence" value="ECO:0007669"/>
    <property type="project" value="TreeGrafter"/>
</dbReference>
<dbReference type="EMBL" id="LDOT01000005">
    <property type="protein sequence ID" value="KLV07528.1"/>
    <property type="molecule type" value="Genomic_DNA"/>
</dbReference>
<dbReference type="STRING" id="1195763.ABT56_05540"/>
<sequence>MLHILTRSPFSSHSFAQCRSLLAEGDAILLIQDAVVAITDTNRWFTDFENAGVKIYLLEPDLAARGFGADTNGEIHIVDYKGFVSLTVEHESQMKWD</sequence>
<dbReference type="Gene3D" id="3.40.1260.10">
    <property type="entry name" value="DsrEFH-like"/>
    <property type="match status" value="1"/>
</dbReference>
<dbReference type="RefSeq" id="WP_047877868.1">
    <property type="nucleotide sequence ID" value="NZ_LDOT01000005.1"/>
</dbReference>
<proteinExistence type="predicted"/>
<comment type="caution">
    <text evidence="1">The sequence shown here is derived from an EMBL/GenBank/DDBJ whole genome shotgun (WGS) entry which is preliminary data.</text>
</comment>
<dbReference type="AlphaFoldDB" id="A0A0J1H717"/>
<evidence type="ECO:0000313" key="2">
    <source>
        <dbReference type="Proteomes" id="UP000036097"/>
    </source>
</evidence>
<reference evidence="1 2" key="1">
    <citation type="submission" date="2015-05" db="EMBL/GenBank/DDBJ databases">
        <title>Photobacterium galathea sp. nov.</title>
        <authorList>
            <person name="Machado H."/>
            <person name="Gram L."/>
        </authorList>
    </citation>
    <scope>NUCLEOTIDE SEQUENCE [LARGE SCALE GENOMIC DNA]</scope>
    <source>
        <strain evidence="1 2">CGMCC 1.12159</strain>
    </source>
</reference>
<dbReference type="PANTHER" id="PTHR37526:SF1">
    <property type="entry name" value="PROTEIN TUSB"/>
    <property type="match status" value="1"/>
</dbReference>
<dbReference type="NCBIfam" id="TIGR03011">
    <property type="entry name" value="sulf_tusB_dsrH"/>
    <property type="match status" value="1"/>
</dbReference>
<evidence type="ECO:0000313" key="1">
    <source>
        <dbReference type="EMBL" id="KLV07528.1"/>
    </source>
</evidence>
<protein>
    <submittedName>
        <fullName evidence="1">Sulfur relay protein TusB</fullName>
    </submittedName>
</protein>
<dbReference type="PANTHER" id="PTHR37526">
    <property type="entry name" value="PROTEIN TUSB"/>
    <property type="match status" value="1"/>
</dbReference>
<dbReference type="InterPro" id="IPR027396">
    <property type="entry name" value="DsrEFH-like"/>
</dbReference>
<dbReference type="Proteomes" id="UP000036097">
    <property type="component" value="Unassembled WGS sequence"/>
</dbReference>
<dbReference type="InterPro" id="IPR007215">
    <property type="entry name" value="Sulphur_relay_TusB/DsrH"/>
</dbReference>
<dbReference type="GO" id="GO:0002143">
    <property type="term" value="P:tRNA wobble position uridine thiolation"/>
    <property type="evidence" value="ECO:0007669"/>
    <property type="project" value="InterPro"/>
</dbReference>